<dbReference type="PANTHER" id="PTHR42855:SF1">
    <property type="entry name" value="ABC TRANSPORTER DOMAIN-CONTAINING PROTEIN"/>
    <property type="match status" value="1"/>
</dbReference>
<dbReference type="GO" id="GO:0016887">
    <property type="term" value="F:ATP hydrolysis activity"/>
    <property type="evidence" value="ECO:0007669"/>
    <property type="project" value="InterPro"/>
</dbReference>
<keyword evidence="5" id="KW-0378">Hydrolase</keyword>
<dbReference type="GO" id="GO:0003677">
    <property type="term" value="F:DNA binding"/>
    <property type="evidence" value="ECO:0007669"/>
    <property type="project" value="UniProtKB-KW"/>
</dbReference>
<dbReference type="FunFam" id="3.40.50.300:FF:000309">
    <property type="entry name" value="ABC transporter ATP-binding protein"/>
    <property type="match status" value="1"/>
</dbReference>
<dbReference type="GO" id="GO:0005524">
    <property type="term" value="F:ATP binding"/>
    <property type="evidence" value="ECO:0007669"/>
    <property type="project" value="UniProtKB-KW"/>
</dbReference>
<evidence type="ECO:0000313" key="11">
    <source>
        <dbReference type="EMBL" id="ABZ06430.1"/>
    </source>
</evidence>
<evidence type="ECO:0000259" key="10">
    <source>
        <dbReference type="PROSITE" id="PS50893"/>
    </source>
</evidence>
<dbReference type="SUPFAM" id="SSF52540">
    <property type="entry name" value="P-loop containing nucleoside triphosphate hydrolases"/>
    <property type="match status" value="2"/>
</dbReference>
<evidence type="ECO:0000256" key="1">
    <source>
        <dbReference type="ARBA" id="ARBA00022490"/>
    </source>
</evidence>
<dbReference type="HAMAP" id="MF_00848">
    <property type="entry name" value="Uup"/>
    <property type="match status" value="1"/>
</dbReference>
<dbReference type="InterPro" id="IPR032781">
    <property type="entry name" value="ABC_tran_Xtn"/>
</dbReference>
<evidence type="ECO:0000256" key="7">
    <source>
        <dbReference type="ARBA" id="ARBA00023125"/>
    </source>
</evidence>
<dbReference type="AlphaFoldDB" id="B3T1H1"/>
<keyword evidence="6" id="KW-0067">ATP-binding</keyword>
<evidence type="ECO:0000256" key="2">
    <source>
        <dbReference type="ARBA" id="ARBA00022737"/>
    </source>
</evidence>
<keyword evidence="3" id="KW-0547">Nucleotide-binding</keyword>
<dbReference type="Pfam" id="PF00005">
    <property type="entry name" value="ABC_tran"/>
    <property type="match status" value="2"/>
</dbReference>
<dbReference type="InterPro" id="IPR003593">
    <property type="entry name" value="AAA+_ATPase"/>
</dbReference>
<accession>B3T1H1</accession>
<sequence length="642" mass="71304">MPLVSLDQVSIAFGHQPLLEDVTLRLEPGERVCVIGRNGTGKSTLLKILAGALPPDRGVAHRERGVRTAMLVQDVPLSSDRPVFDVVAEGLGELSELVAAYHHAAVKVAAHPEPALLDTLGRLQQTLEERDGWRLEQQVELVVERLHLPSGTAVDTLSGGWRRRVLLARALVAQPDVLLLDEPTNHLDIDAIGWLETFLTDYPGTVVVVTHDRVFLQRVATRIVELDRGRLTAWPGDYANYLRRQAERLADETVREAKRDKRLAAEEVWLRRGVKARRTRNEGRVKALLAMRATRATRPARVGSVRLQAERTAPSGRMVLEAEGVSKSFEGEPVIRDFTTRILRGDRVGLIGPNGAGKTTLLRLLLGELGPDQGDIRRGTNVRVGYYDQQREQLDPERTVFDTVGDGNDTVTVNGDTRHVHGYLRDFLFSRDRANAPVKALSGGERNRLLLGRLLTKPANLLVLDEPTNDLDLETLELLEALLVDWPGTLLLVSHDRAFLDNIVSSTLVFEGAGRVREYVGGYADWVRQRPAAPTGEPVARRRSGPRDAGATEGAGMAVPLIGTKRLSYHEQRELVALPRRIDGLETDARQLNETVAGPSFYREPVDTIKKTLAQQEQLQTELEQSYARWEVLEARRGSFRG</sequence>
<evidence type="ECO:0000256" key="3">
    <source>
        <dbReference type="ARBA" id="ARBA00022741"/>
    </source>
</evidence>
<evidence type="ECO:0000256" key="5">
    <source>
        <dbReference type="ARBA" id="ARBA00022801"/>
    </source>
</evidence>
<evidence type="ECO:0000256" key="9">
    <source>
        <dbReference type="SAM" id="MobiDB-lite"/>
    </source>
</evidence>
<keyword evidence="2" id="KW-0677">Repeat</keyword>
<feature type="domain" description="ABC transporter" evidence="10">
    <location>
        <begin position="4"/>
        <end position="253"/>
    </location>
</feature>
<dbReference type="Pfam" id="PF12848">
    <property type="entry name" value="ABC_tran_Xtn"/>
    <property type="match status" value="1"/>
</dbReference>
<keyword evidence="8" id="KW-0234">DNA repair</keyword>
<keyword evidence="4" id="KW-0227">DNA damage</keyword>
<dbReference type="InterPro" id="IPR003439">
    <property type="entry name" value="ABC_transporter-like_ATP-bd"/>
</dbReference>
<dbReference type="InterPro" id="IPR043686">
    <property type="entry name" value="Uup"/>
</dbReference>
<dbReference type="SMART" id="SM00382">
    <property type="entry name" value="AAA"/>
    <property type="match status" value="2"/>
</dbReference>
<dbReference type="InterPro" id="IPR027417">
    <property type="entry name" value="P-loop_NTPase"/>
</dbReference>
<dbReference type="GO" id="GO:0006281">
    <property type="term" value="P:DNA repair"/>
    <property type="evidence" value="ECO:0007669"/>
    <property type="project" value="UniProtKB-KW"/>
</dbReference>
<proteinExistence type="inferred from homology"/>
<dbReference type="PROSITE" id="PS50893">
    <property type="entry name" value="ABC_TRANSPORTER_2"/>
    <property type="match status" value="2"/>
</dbReference>
<dbReference type="Gene3D" id="3.40.50.300">
    <property type="entry name" value="P-loop containing nucleotide triphosphate hydrolases"/>
    <property type="match status" value="2"/>
</dbReference>
<dbReference type="NCBIfam" id="NF000355">
    <property type="entry name" value="ribo_prot_ABC_F"/>
    <property type="match status" value="1"/>
</dbReference>
<dbReference type="EMBL" id="EU016575">
    <property type="protein sequence ID" value="ABZ06430.1"/>
    <property type="molecule type" value="Genomic_DNA"/>
</dbReference>
<feature type="region of interest" description="Disordered" evidence="9">
    <location>
        <begin position="531"/>
        <end position="555"/>
    </location>
</feature>
<evidence type="ECO:0000256" key="6">
    <source>
        <dbReference type="ARBA" id="ARBA00022840"/>
    </source>
</evidence>
<keyword evidence="7" id="KW-0238">DNA-binding</keyword>
<name>B3T1H1_9ZZZZ</name>
<dbReference type="InterPro" id="IPR032524">
    <property type="entry name" value="ABC_tran_C"/>
</dbReference>
<dbReference type="Gene3D" id="1.10.287.380">
    <property type="entry name" value="Valyl-tRNA synthetase, C-terminal domain"/>
    <property type="match status" value="1"/>
</dbReference>
<gene>
    <name evidence="11" type="ORF">ALOHA_HF4000009L19ctg2g5</name>
</gene>
<keyword evidence="1" id="KW-0963">Cytoplasm</keyword>
<reference evidence="11" key="1">
    <citation type="journal article" date="2008" name="ISME J.">
        <title>Genomic patterns of recombination, clonal divergence and environment in marine microbial populations.</title>
        <authorList>
            <person name="Konstantinidis K.T."/>
            <person name="Delong E.F."/>
        </authorList>
    </citation>
    <scope>NUCLEOTIDE SEQUENCE</scope>
</reference>
<dbReference type="InterPro" id="IPR017871">
    <property type="entry name" value="ABC_transporter-like_CS"/>
</dbReference>
<organism evidence="11">
    <name type="scientific">uncultured marine microorganism HF4000_009L19</name>
    <dbReference type="NCBI Taxonomy" id="455516"/>
    <lineage>
        <taxon>unclassified sequences</taxon>
        <taxon>environmental samples</taxon>
    </lineage>
</organism>
<dbReference type="PANTHER" id="PTHR42855">
    <property type="entry name" value="ABC TRANSPORTER ATP-BINDING SUBUNIT"/>
    <property type="match status" value="1"/>
</dbReference>
<evidence type="ECO:0000256" key="8">
    <source>
        <dbReference type="ARBA" id="ARBA00023204"/>
    </source>
</evidence>
<dbReference type="PROSITE" id="PS00211">
    <property type="entry name" value="ABC_TRANSPORTER_1"/>
    <property type="match status" value="2"/>
</dbReference>
<evidence type="ECO:0000256" key="4">
    <source>
        <dbReference type="ARBA" id="ARBA00022763"/>
    </source>
</evidence>
<dbReference type="CDD" id="cd03221">
    <property type="entry name" value="ABCF_EF-3"/>
    <property type="match status" value="1"/>
</dbReference>
<dbReference type="InterPro" id="IPR051309">
    <property type="entry name" value="ABCF_ATPase"/>
</dbReference>
<dbReference type="FunFam" id="3.40.50.300:FF:000011">
    <property type="entry name" value="Putative ABC transporter ATP-binding component"/>
    <property type="match status" value="1"/>
</dbReference>
<protein>
    <submittedName>
        <fullName evidence="11">Putative ABC transporter</fullName>
    </submittedName>
</protein>
<feature type="domain" description="ABC transporter" evidence="10">
    <location>
        <begin position="320"/>
        <end position="537"/>
    </location>
</feature>
<dbReference type="InterPro" id="IPR037118">
    <property type="entry name" value="Val-tRNA_synth_C_sf"/>
</dbReference>
<dbReference type="Pfam" id="PF16326">
    <property type="entry name" value="ABC_tran_CTD"/>
    <property type="match status" value="1"/>
</dbReference>